<proteinExistence type="predicted"/>
<feature type="chain" id="PRO_5025411310" description="LPXTG cell wall anchor domain-containing protein" evidence="3">
    <location>
        <begin position="21"/>
        <end position="135"/>
    </location>
</feature>
<evidence type="ECO:0000313" key="4">
    <source>
        <dbReference type="EMBL" id="MQT15215.1"/>
    </source>
</evidence>
<feature type="transmembrane region" description="Helical" evidence="2">
    <location>
        <begin position="78"/>
        <end position="98"/>
    </location>
</feature>
<evidence type="ECO:0000256" key="2">
    <source>
        <dbReference type="SAM" id="Phobius"/>
    </source>
</evidence>
<gene>
    <name evidence="4" type="ORF">F0357_21650</name>
</gene>
<keyword evidence="3" id="KW-0732">Signal</keyword>
<dbReference type="EMBL" id="VWNA01000003">
    <property type="protein sequence ID" value="MQT15215.1"/>
    <property type="molecule type" value="Genomic_DNA"/>
</dbReference>
<protein>
    <recommendedName>
        <fullName evidence="6">LPXTG cell wall anchor domain-containing protein</fullName>
    </recommendedName>
</protein>
<reference evidence="4 5" key="1">
    <citation type="submission" date="2019-09" db="EMBL/GenBank/DDBJ databases">
        <title>Segnochrobactrum spirostomi gen. nov., sp. nov., isolated from the ciliate Spirostomum cf. yagiui and description of a novel family, Segnochrobactraceae fam. nov. within the order Rhizobiales of the class Alphaproteobacteria.</title>
        <authorList>
            <person name="Akter S."/>
            <person name="Shazib S.U.A."/>
            <person name="Shin M.K."/>
        </authorList>
    </citation>
    <scope>NUCLEOTIDE SEQUENCE [LARGE SCALE GENOMIC DNA]</scope>
    <source>
        <strain evidence="4 5">Sp-1</strain>
    </source>
</reference>
<keyword evidence="2" id="KW-1133">Transmembrane helix</keyword>
<feature type="signal peptide" evidence="3">
    <location>
        <begin position="1"/>
        <end position="20"/>
    </location>
</feature>
<evidence type="ECO:0000256" key="1">
    <source>
        <dbReference type="SAM" id="MobiDB-lite"/>
    </source>
</evidence>
<keyword evidence="5" id="KW-1185">Reference proteome</keyword>
<keyword evidence="2" id="KW-0812">Transmembrane</keyword>
<sequence>MSRFLLVFAVLASLAGAAVAQPTDTTPSTSAPSRNGDVTAPQPSTGTGNGQDMTPSGTNQAGPAEQTIPQQRTGGATIILWPAIGALILIVGGLLVYYSMRRQRLDPRTQRAHDYATREVFKQDGEGPTGRTGGS</sequence>
<evidence type="ECO:0000256" key="3">
    <source>
        <dbReference type="SAM" id="SignalP"/>
    </source>
</evidence>
<dbReference type="Proteomes" id="UP000332515">
    <property type="component" value="Unassembled WGS sequence"/>
</dbReference>
<accession>A0A6A7Y907</accession>
<feature type="region of interest" description="Disordered" evidence="1">
    <location>
        <begin position="19"/>
        <end position="70"/>
    </location>
</feature>
<name>A0A6A7Y907_9HYPH</name>
<evidence type="ECO:0000313" key="5">
    <source>
        <dbReference type="Proteomes" id="UP000332515"/>
    </source>
</evidence>
<feature type="compositionally biased region" description="Polar residues" evidence="1">
    <location>
        <begin position="41"/>
        <end position="70"/>
    </location>
</feature>
<dbReference type="RefSeq" id="WP_153489906.1">
    <property type="nucleotide sequence ID" value="NZ_VWNA01000003.1"/>
</dbReference>
<evidence type="ECO:0008006" key="6">
    <source>
        <dbReference type="Google" id="ProtNLM"/>
    </source>
</evidence>
<dbReference type="AlphaFoldDB" id="A0A6A7Y907"/>
<organism evidence="4 5">
    <name type="scientific">Segnochrobactrum spirostomi</name>
    <dbReference type="NCBI Taxonomy" id="2608987"/>
    <lineage>
        <taxon>Bacteria</taxon>
        <taxon>Pseudomonadati</taxon>
        <taxon>Pseudomonadota</taxon>
        <taxon>Alphaproteobacteria</taxon>
        <taxon>Hyphomicrobiales</taxon>
        <taxon>Segnochrobactraceae</taxon>
        <taxon>Segnochrobactrum</taxon>
    </lineage>
</organism>
<keyword evidence="2" id="KW-0472">Membrane</keyword>
<feature type="compositionally biased region" description="Low complexity" evidence="1">
    <location>
        <begin position="19"/>
        <end position="33"/>
    </location>
</feature>
<comment type="caution">
    <text evidence="4">The sequence shown here is derived from an EMBL/GenBank/DDBJ whole genome shotgun (WGS) entry which is preliminary data.</text>
</comment>